<organism evidence="2">
    <name type="scientific">Fagus sylvatica</name>
    <name type="common">Beechnut</name>
    <dbReference type="NCBI Taxonomy" id="28930"/>
    <lineage>
        <taxon>Eukaryota</taxon>
        <taxon>Viridiplantae</taxon>
        <taxon>Streptophyta</taxon>
        <taxon>Embryophyta</taxon>
        <taxon>Tracheophyta</taxon>
        <taxon>Spermatophyta</taxon>
        <taxon>Magnoliopsida</taxon>
        <taxon>eudicotyledons</taxon>
        <taxon>Gunneridae</taxon>
        <taxon>Pentapetalae</taxon>
        <taxon>rosids</taxon>
        <taxon>fabids</taxon>
        <taxon>Fagales</taxon>
        <taxon>Fagaceae</taxon>
        <taxon>Fagus</taxon>
    </lineage>
</organism>
<protein>
    <submittedName>
        <fullName evidence="2">Uncharacterized protein</fullName>
    </submittedName>
</protein>
<dbReference type="EMBL" id="OIVN01000329">
    <property type="protein sequence ID" value="SPC78388.1"/>
    <property type="molecule type" value="Genomic_DNA"/>
</dbReference>
<gene>
    <name evidence="2" type="ORF">FSB_LOCUS6270</name>
</gene>
<dbReference type="AlphaFoldDB" id="A0A2N9EU46"/>
<name>A0A2N9EU46_FAGSY</name>
<evidence type="ECO:0000313" key="2">
    <source>
        <dbReference type="EMBL" id="SPC78388.1"/>
    </source>
</evidence>
<sequence>MAGAHRLAHLVNSDESMRSFRKRYLVPNNVGLRFYSINNLPFLNEGEILIPVMSIVEGGVRFPLHPLLIDFLQTVNACPDQLSINAFRMVMGVVALNRLLKVNLTTKDILHIYSYTCPSSESDTSCHLKAKKVNTKLVTGLPSSNKGYDNEWLVVSVSSRLNVPASAANLKDLRKVLNSNSCIDQFEQPRAASLLLGYQPLIGSFLEGPTVPRSQETPIEPPVFYVAQPTSDFPQVDHPDLIPTGEVSEMAPPVDIFKVIGKKSKGASSSKSKGKSKQGAQPRKSRRAIFEVIAPEQP</sequence>
<reference evidence="2" key="1">
    <citation type="submission" date="2018-02" db="EMBL/GenBank/DDBJ databases">
        <authorList>
            <person name="Cohen D.B."/>
            <person name="Kent A.D."/>
        </authorList>
    </citation>
    <scope>NUCLEOTIDE SEQUENCE</scope>
</reference>
<evidence type="ECO:0000256" key="1">
    <source>
        <dbReference type="SAM" id="MobiDB-lite"/>
    </source>
</evidence>
<feature type="region of interest" description="Disordered" evidence="1">
    <location>
        <begin position="262"/>
        <end position="298"/>
    </location>
</feature>
<accession>A0A2N9EU46</accession>
<feature type="compositionally biased region" description="Low complexity" evidence="1">
    <location>
        <begin position="266"/>
        <end position="281"/>
    </location>
</feature>
<proteinExistence type="predicted"/>